<dbReference type="GO" id="GO:0016301">
    <property type="term" value="F:kinase activity"/>
    <property type="evidence" value="ECO:0007669"/>
    <property type="project" value="UniProtKB-KW"/>
</dbReference>
<comment type="caution">
    <text evidence="2">The sequence shown here is derived from an EMBL/GenBank/DDBJ whole genome shotgun (WGS) entry which is preliminary data.</text>
</comment>
<dbReference type="InterPro" id="IPR011009">
    <property type="entry name" value="Kinase-like_dom_sf"/>
</dbReference>
<gene>
    <name evidence="2" type="primary">SSN3_2</name>
    <name evidence="2" type="ORF">PGTUg99_032606</name>
</gene>
<feature type="compositionally biased region" description="Basic and acidic residues" evidence="1">
    <location>
        <begin position="100"/>
        <end position="109"/>
    </location>
</feature>
<dbReference type="Proteomes" id="UP000325313">
    <property type="component" value="Unassembled WGS sequence"/>
</dbReference>
<dbReference type="Gene3D" id="3.30.200.20">
    <property type="entry name" value="Phosphorylase Kinase, domain 1"/>
    <property type="match status" value="1"/>
</dbReference>
<evidence type="ECO:0000313" key="2">
    <source>
        <dbReference type="EMBL" id="KAA1116015.1"/>
    </source>
</evidence>
<accession>A0A5B0QST9</accession>
<keyword evidence="2" id="KW-0808">Transferase</keyword>
<dbReference type="AlphaFoldDB" id="A0A5B0QST9"/>
<proteinExistence type="predicted"/>
<sequence length="137" mass="15601">MMKAYRDRRDGQRQSIQDKYSILGFISSGTYGKVYKAQPRNNNNTTVVAIKKFKPDREGEVSYTGISQSACREIMVSFYSKKRKTTTTNNKTPSTAQQRDPTREPDCPPRSHAARQVDLPGLRILRTRLPSSVHTHP</sequence>
<evidence type="ECO:0000313" key="3">
    <source>
        <dbReference type="Proteomes" id="UP000325313"/>
    </source>
</evidence>
<keyword evidence="2" id="KW-0418">Kinase</keyword>
<evidence type="ECO:0000256" key="1">
    <source>
        <dbReference type="SAM" id="MobiDB-lite"/>
    </source>
</evidence>
<name>A0A5B0QST9_PUCGR</name>
<dbReference type="SUPFAM" id="SSF56112">
    <property type="entry name" value="Protein kinase-like (PK-like)"/>
    <property type="match status" value="1"/>
</dbReference>
<feature type="region of interest" description="Disordered" evidence="1">
    <location>
        <begin position="82"/>
        <end position="137"/>
    </location>
</feature>
<organism evidence="2 3">
    <name type="scientific">Puccinia graminis f. sp. tritici</name>
    <dbReference type="NCBI Taxonomy" id="56615"/>
    <lineage>
        <taxon>Eukaryota</taxon>
        <taxon>Fungi</taxon>
        <taxon>Dikarya</taxon>
        <taxon>Basidiomycota</taxon>
        <taxon>Pucciniomycotina</taxon>
        <taxon>Pucciniomycetes</taxon>
        <taxon>Pucciniales</taxon>
        <taxon>Pucciniaceae</taxon>
        <taxon>Puccinia</taxon>
    </lineage>
</organism>
<dbReference type="EMBL" id="VDEP01000271">
    <property type="protein sequence ID" value="KAA1116015.1"/>
    <property type="molecule type" value="Genomic_DNA"/>
</dbReference>
<protein>
    <submittedName>
        <fullName evidence="2">Cyclin-dependent protein kinase</fullName>
    </submittedName>
</protein>
<reference evidence="2 3" key="1">
    <citation type="submission" date="2019-05" db="EMBL/GenBank/DDBJ databases">
        <title>Emergence of the Ug99 lineage of the wheat stem rust pathogen through somatic hybridization.</title>
        <authorList>
            <person name="Li F."/>
            <person name="Upadhyaya N.M."/>
            <person name="Sperschneider J."/>
            <person name="Matny O."/>
            <person name="Nguyen-Phuc H."/>
            <person name="Mago R."/>
            <person name="Raley C."/>
            <person name="Miller M.E."/>
            <person name="Silverstein K.A.T."/>
            <person name="Henningsen E."/>
            <person name="Hirsch C.D."/>
            <person name="Visser B."/>
            <person name="Pretorius Z.A."/>
            <person name="Steffenson B.J."/>
            <person name="Schwessinger B."/>
            <person name="Dodds P.N."/>
            <person name="Figueroa M."/>
        </authorList>
    </citation>
    <scope>NUCLEOTIDE SEQUENCE [LARGE SCALE GENOMIC DNA]</scope>
    <source>
        <strain evidence="2 3">Ug99</strain>
    </source>
</reference>